<accession>A0A147KG13</accession>
<reference evidence="3" key="1">
    <citation type="journal article" date="2017" name="Acta Aliment.">
        <title>Plant polysaccharide degrading enzyme system of Thermpbifida cellulosilytica TB100 revealed by de novo genome project data.</title>
        <authorList>
            <person name="Toth A."/>
            <person name="Baka E."/>
            <person name="Luzics S."/>
            <person name="Bata-Vidacs I."/>
            <person name="Nagy I."/>
            <person name="Balint B."/>
            <person name="Herceg R."/>
            <person name="Olasz F."/>
            <person name="Wilk T."/>
            <person name="Nagy T."/>
            <person name="Kriszt B."/>
            <person name="Nagy I."/>
            <person name="Kukolya J."/>
        </authorList>
    </citation>
    <scope>NUCLEOTIDE SEQUENCE [LARGE SCALE GENOMIC DNA]</scope>
    <source>
        <strain evidence="3">TB100</strain>
    </source>
</reference>
<sequence length="71" mass="7698">MYGLIWRLIPGPWFVKLLVSLALIAGAAALLWYVVFPWADPYLPFNDVTVDGGDSVYGTTPAQTAEPEADG</sequence>
<dbReference type="RefSeq" id="WP_068758435.1">
    <property type="nucleotide sequence ID" value="NZ_KQ950186.1"/>
</dbReference>
<keyword evidence="1" id="KW-1133">Transmembrane helix</keyword>
<evidence type="ECO:0000313" key="3">
    <source>
        <dbReference type="Proteomes" id="UP000074382"/>
    </source>
</evidence>
<feature type="transmembrane region" description="Helical" evidence="1">
    <location>
        <begin position="12"/>
        <end position="35"/>
    </location>
</feature>
<keyword evidence="3" id="KW-1185">Reference proteome</keyword>
<dbReference type="AlphaFoldDB" id="A0A147KG13"/>
<dbReference type="Proteomes" id="UP000074382">
    <property type="component" value="Unassembled WGS sequence"/>
</dbReference>
<organism evidence="2 3">
    <name type="scientific">Thermobifida cellulosilytica TB100</name>
    <dbReference type="NCBI Taxonomy" id="665004"/>
    <lineage>
        <taxon>Bacteria</taxon>
        <taxon>Bacillati</taxon>
        <taxon>Actinomycetota</taxon>
        <taxon>Actinomycetes</taxon>
        <taxon>Streptosporangiales</taxon>
        <taxon>Nocardiopsidaceae</taxon>
        <taxon>Thermobifida</taxon>
    </lineage>
</organism>
<evidence type="ECO:0000313" key="2">
    <source>
        <dbReference type="EMBL" id="KUP96208.1"/>
    </source>
</evidence>
<proteinExistence type="predicted"/>
<dbReference type="PATRIC" id="fig|665004.4.peg.3831"/>
<dbReference type="STRING" id="665004.AC529_13565"/>
<keyword evidence="1" id="KW-0472">Membrane</keyword>
<comment type="caution">
    <text evidence="2">The sequence shown here is derived from an EMBL/GenBank/DDBJ whole genome shotgun (WGS) entry which is preliminary data.</text>
</comment>
<dbReference type="EMBL" id="LGEM01000098">
    <property type="protein sequence ID" value="KUP96208.1"/>
    <property type="molecule type" value="Genomic_DNA"/>
</dbReference>
<name>A0A147KG13_THECS</name>
<dbReference type="OrthoDB" id="3267875at2"/>
<keyword evidence="1" id="KW-0812">Transmembrane</keyword>
<gene>
    <name evidence="2" type="ORF">AC529_13565</name>
</gene>
<protein>
    <submittedName>
        <fullName evidence="2">Membrane protein</fullName>
    </submittedName>
</protein>
<evidence type="ECO:0000256" key="1">
    <source>
        <dbReference type="SAM" id="Phobius"/>
    </source>
</evidence>